<gene>
    <name evidence="1" type="ORF">Ptr86124_012483</name>
</gene>
<accession>A0A922N6D6</accession>
<dbReference type="Proteomes" id="UP000249757">
    <property type="component" value="Unassembled WGS sequence"/>
</dbReference>
<dbReference type="EMBL" id="NRDI02000025">
    <property type="protein sequence ID" value="KAI1508531.1"/>
    <property type="molecule type" value="Genomic_DNA"/>
</dbReference>
<organism evidence="1 2">
    <name type="scientific">Pyrenophora tritici-repentis</name>
    <dbReference type="NCBI Taxonomy" id="45151"/>
    <lineage>
        <taxon>Eukaryota</taxon>
        <taxon>Fungi</taxon>
        <taxon>Dikarya</taxon>
        <taxon>Ascomycota</taxon>
        <taxon>Pezizomycotina</taxon>
        <taxon>Dothideomycetes</taxon>
        <taxon>Pleosporomycetidae</taxon>
        <taxon>Pleosporales</taxon>
        <taxon>Pleosporineae</taxon>
        <taxon>Pleosporaceae</taxon>
        <taxon>Pyrenophora</taxon>
    </lineage>
</organism>
<evidence type="ECO:0000313" key="1">
    <source>
        <dbReference type="EMBL" id="KAI1508531.1"/>
    </source>
</evidence>
<name>A0A922N6D6_9PLEO</name>
<sequence>MSWLAGSPIFVVISPSRRGAHFTSSIISEAAEASEASYCRHDGWHMANGIGRVSSTSIRLFFPHVMRLTVTSQQGLAFAERCGRGGKDVTNFAAPPSTKHSTSTSTSTSSVPALMGALDRGRDLRAMGGQPVSARVHFRQTVTAIMVAGKEPYSVGSSSERVADCGRCECHGQAN</sequence>
<proteinExistence type="predicted"/>
<comment type="caution">
    <text evidence="1">The sequence shown here is derived from an EMBL/GenBank/DDBJ whole genome shotgun (WGS) entry which is preliminary data.</text>
</comment>
<keyword evidence="2" id="KW-1185">Reference proteome</keyword>
<dbReference type="AlphaFoldDB" id="A0A922N6D6"/>
<evidence type="ECO:0000313" key="2">
    <source>
        <dbReference type="Proteomes" id="UP000249757"/>
    </source>
</evidence>
<protein>
    <submittedName>
        <fullName evidence="1">Uncharacterized protein</fullName>
    </submittedName>
</protein>
<reference evidence="2" key="1">
    <citation type="journal article" date="2022" name="Microb. Genom.">
        <title>A global pangenome for the wheat fungal pathogen Pyrenophora tritici-repentis and prediction of effector protein structural homology.</title>
        <authorList>
            <person name="Moolhuijzen P.M."/>
            <person name="See P.T."/>
            <person name="Shi G."/>
            <person name="Powell H.R."/>
            <person name="Cockram J."/>
            <person name="Jorgensen L.N."/>
            <person name="Benslimane H."/>
            <person name="Strelkov S.E."/>
            <person name="Turner J."/>
            <person name="Liu Z."/>
            <person name="Moffat C.S."/>
        </authorList>
    </citation>
    <scope>NUCLEOTIDE SEQUENCE [LARGE SCALE GENOMIC DNA]</scope>
</reference>